<dbReference type="PROSITE" id="PS51199">
    <property type="entry name" value="SF4_HELICASE"/>
    <property type="match status" value="1"/>
</dbReference>
<dbReference type="HOGENOM" id="CLU_005373_0_0_11"/>
<keyword evidence="16" id="KW-1185">Reference proteome</keyword>
<dbReference type="GO" id="GO:0005524">
    <property type="term" value="F:ATP binding"/>
    <property type="evidence" value="ECO:0007669"/>
    <property type="project" value="UniProtKB-KW"/>
</dbReference>
<organism evidence="15 16">
    <name type="scientific">Catenulispora acidiphila (strain DSM 44928 / JCM 14897 / NBRC 102108 / NRRL B-24433 / ID139908)</name>
    <dbReference type="NCBI Taxonomy" id="479433"/>
    <lineage>
        <taxon>Bacteria</taxon>
        <taxon>Bacillati</taxon>
        <taxon>Actinomycetota</taxon>
        <taxon>Actinomycetes</taxon>
        <taxon>Catenulisporales</taxon>
        <taxon>Catenulisporaceae</taxon>
        <taxon>Catenulispora</taxon>
    </lineage>
</organism>
<dbReference type="Pfam" id="PF03796">
    <property type="entry name" value="DnaB_C"/>
    <property type="match status" value="1"/>
</dbReference>
<dbReference type="SUPFAM" id="SSF52540">
    <property type="entry name" value="P-loop containing nucleoside triphosphate hydrolases"/>
    <property type="match status" value="1"/>
</dbReference>
<evidence type="ECO:0000256" key="11">
    <source>
        <dbReference type="ARBA" id="ARBA00044995"/>
    </source>
</evidence>
<proteinExistence type="inferred from homology"/>
<gene>
    <name evidence="15" type="ordered locus">Caci_2895</name>
</gene>
<evidence type="ECO:0000256" key="5">
    <source>
        <dbReference type="ARBA" id="ARBA00022801"/>
    </source>
</evidence>
<dbReference type="AlphaFoldDB" id="C7Q2R2"/>
<dbReference type="SUPFAM" id="SSF48024">
    <property type="entry name" value="N-terminal domain of DnaB helicase"/>
    <property type="match status" value="1"/>
</dbReference>
<dbReference type="InterPro" id="IPR007693">
    <property type="entry name" value="DNA_helicase_DnaB-like_N"/>
</dbReference>
<dbReference type="EMBL" id="CP001700">
    <property type="protein sequence ID" value="ACU71804.1"/>
    <property type="molecule type" value="Genomic_DNA"/>
</dbReference>
<dbReference type="FunFam" id="1.10.860.10:FF:000001">
    <property type="entry name" value="Replicative DNA helicase"/>
    <property type="match status" value="1"/>
</dbReference>
<dbReference type="OrthoDB" id="9773982at2"/>
<dbReference type="InterPro" id="IPR036185">
    <property type="entry name" value="DNA_heli_DnaB-like_N_sf"/>
</dbReference>
<dbReference type="Proteomes" id="UP000000851">
    <property type="component" value="Chromosome"/>
</dbReference>
<dbReference type="STRING" id="479433.Caci_2895"/>
<dbReference type="GO" id="GO:0005829">
    <property type="term" value="C:cytosol"/>
    <property type="evidence" value="ECO:0007669"/>
    <property type="project" value="TreeGrafter"/>
</dbReference>
<evidence type="ECO:0000256" key="12">
    <source>
        <dbReference type="ARBA" id="ARBA00045002"/>
    </source>
</evidence>
<dbReference type="PANTHER" id="PTHR30153:SF2">
    <property type="entry name" value="REPLICATIVE DNA HELICASE"/>
    <property type="match status" value="1"/>
</dbReference>
<keyword evidence="3" id="KW-0235">DNA replication</keyword>
<keyword evidence="9" id="KW-0413">Isomerase</keyword>
<evidence type="ECO:0000256" key="1">
    <source>
        <dbReference type="ARBA" id="ARBA00008428"/>
    </source>
</evidence>
<comment type="similarity">
    <text evidence="1">Belongs to the helicase family. DnaB subfamily.</text>
</comment>
<dbReference type="InParanoid" id="C7Q2R2"/>
<evidence type="ECO:0000256" key="7">
    <source>
        <dbReference type="ARBA" id="ARBA00022840"/>
    </source>
</evidence>
<keyword evidence="8" id="KW-0238">DNA-binding</keyword>
<dbReference type="KEGG" id="cai:Caci_2895"/>
<evidence type="ECO:0000256" key="10">
    <source>
        <dbReference type="ARBA" id="ARBA00044969"/>
    </source>
</evidence>
<dbReference type="GO" id="GO:0003677">
    <property type="term" value="F:DNA binding"/>
    <property type="evidence" value="ECO:0007669"/>
    <property type="project" value="UniProtKB-KW"/>
</dbReference>
<keyword evidence="2" id="KW-0639">Primosome</keyword>
<evidence type="ECO:0000256" key="4">
    <source>
        <dbReference type="ARBA" id="ARBA00022741"/>
    </source>
</evidence>
<dbReference type="InterPro" id="IPR027417">
    <property type="entry name" value="P-loop_NTPase"/>
</dbReference>
<accession>C7Q2R2</accession>
<dbReference type="GO" id="GO:0016787">
    <property type="term" value="F:hydrolase activity"/>
    <property type="evidence" value="ECO:0007669"/>
    <property type="project" value="UniProtKB-KW"/>
</dbReference>
<comment type="catalytic activity">
    <reaction evidence="13">
        <text>ATP + H2O = ADP + phosphate + H(+)</text>
        <dbReference type="Rhea" id="RHEA:13065"/>
        <dbReference type="ChEBI" id="CHEBI:15377"/>
        <dbReference type="ChEBI" id="CHEBI:15378"/>
        <dbReference type="ChEBI" id="CHEBI:30616"/>
        <dbReference type="ChEBI" id="CHEBI:43474"/>
        <dbReference type="ChEBI" id="CHEBI:456216"/>
        <dbReference type="EC" id="5.6.2.3"/>
    </reaction>
</comment>
<keyword evidence="4" id="KW-0547">Nucleotide-binding</keyword>
<evidence type="ECO:0000256" key="9">
    <source>
        <dbReference type="ARBA" id="ARBA00023235"/>
    </source>
</evidence>
<evidence type="ECO:0000256" key="13">
    <source>
        <dbReference type="ARBA" id="ARBA00048954"/>
    </source>
</evidence>
<keyword evidence="6 15" id="KW-0347">Helicase</keyword>
<evidence type="ECO:0000256" key="3">
    <source>
        <dbReference type="ARBA" id="ARBA00022705"/>
    </source>
</evidence>
<dbReference type="Gene3D" id="3.40.50.300">
    <property type="entry name" value="P-loop containing nucleotide triphosphate hydrolases"/>
    <property type="match status" value="1"/>
</dbReference>
<feature type="domain" description="SF4 helicase" evidence="14">
    <location>
        <begin position="183"/>
        <end position="448"/>
    </location>
</feature>
<name>C7Q2R2_CATAD</name>
<keyword evidence="7" id="KW-0067">ATP-binding</keyword>
<keyword evidence="5" id="KW-0378">Hydrolase</keyword>
<evidence type="ECO:0000313" key="15">
    <source>
        <dbReference type="EMBL" id="ACU71804.1"/>
    </source>
</evidence>
<evidence type="ECO:0000256" key="8">
    <source>
        <dbReference type="ARBA" id="ARBA00023125"/>
    </source>
</evidence>
<dbReference type="Gene3D" id="1.10.860.10">
    <property type="entry name" value="DNAb Helicase, Chain A"/>
    <property type="match status" value="1"/>
</dbReference>
<dbReference type="GO" id="GO:0043139">
    <property type="term" value="F:5'-3' DNA helicase activity"/>
    <property type="evidence" value="ECO:0007669"/>
    <property type="project" value="UniProtKB-EC"/>
</dbReference>
<dbReference type="InterPro" id="IPR007694">
    <property type="entry name" value="DNA_helicase_DnaB-like_C"/>
</dbReference>
<dbReference type="CDD" id="cd00984">
    <property type="entry name" value="DnaB_C"/>
    <property type="match status" value="1"/>
</dbReference>
<protein>
    <recommendedName>
        <fullName evidence="11">Replicative DNA helicase DnaB</fullName>
        <ecNumber evidence="10">5.6.2.3</ecNumber>
    </recommendedName>
    <alternativeName>
        <fullName evidence="12">DNA 5'-3' helicase DnaB</fullName>
    </alternativeName>
</protein>
<dbReference type="eggNOG" id="COG0305">
    <property type="taxonomic scope" value="Bacteria"/>
</dbReference>
<dbReference type="PANTHER" id="PTHR30153">
    <property type="entry name" value="REPLICATIVE DNA HELICASE DNAB"/>
    <property type="match status" value="1"/>
</dbReference>
<reference evidence="15 16" key="1">
    <citation type="journal article" date="2009" name="Stand. Genomic Sci.">
        <title>Complete genome sequence of Catenulispora acidiphila type strain (ID 139908).</title>
        <authorList>
            <person name="Copeland A."/>
            <person name="Lapidus A."/>
            <person name="Glavina Del Rio T."/>
            <person name="Nolan M."/>
            <person name="Lucas S."/>
            <person name="Chen F."/>
            <person name="Tice H."/>
            <person name="Cheng J.F."/>
            <person name="Bruce D."/>
            <person name="Goodwin L."/>
            <person name="Pitluck S."/>
            <person name="Mikhailova N."/>
            <person name="Pati A."/>
            <person name="Ivanova N."/>
            <person name="Mavromatis K."/>
            <person name="Chen A."/>
            <person name="Palaniappan K."/>
            <person name="Chain P."/>
            <person name="Land M."/>
            <person name="Hauser L."/>
            <person name="Chang Y.J."/>
            <person name="Jeffries C.D."/>
            <person name="Chertkov O."/>
            <person name="Brettin T."/>
            <person name="Detter J.C."/>
            <person name="Han C."/>
            <person name="Ali Z."/>
            <person name="Tindall B.J."/>
            <person name="Goker M."/>
            <person name="Bristow J."/>
            <person name="Eisen J.A."/>
            <person name="Markowitz V."/>
            <person name="Hugenholtz P."/>
            <person name="Kyrpides N.C."/>
            <person name="Klenk H.P."/>
        </authorList>
    </citation>
    <scope>NUCLEOTIDE SEQUENCE [LARGE SCALE GENOMIC DNA]</scope>
    <source>
        <strain evidence="16">DSM 44928 / JCM 14897 / NBRC 102108 / NRRL B-24433 / ID139908</strain>
    </source>
</reference>
<dbReference type="EC" id="5.6.2.3" evidence="10"/>
<dbReference type="Pfam" id="PF00772">
    <property type="entry name" value="DnaB"/>
    <property type="match status" value="1"/>
</dbReference>
<evidence type="ECO:0000313" key="16">
    <source>
        <dbReference type="Proteomes" id="UP000000851"/>
    </source>
</evidence>
<dbReference type="InterPro" id="IPR016136">
    <property type="entry name" value="DNA_helicase_N/primase_C"/>
</dbReference>
<evidence type="ECO:0000259" key="14">
    <source>
        <dbReference type="PROSITE" id="PS51199"/>
    </source>
</evidence>
<dbReference type="GO" id="GO:0006269">
    <property type="term" value="P:DNA replication, synthesis of primer"/>
    <property type="evidence" value="ECO:0007669"/>
    <property type="project" value="UniProtKB-KW"/>
</dbReference>
<evidence type="ECO:0000256" key="6">
    <source>
        <dbReference type="ARBA" id="ARBA00022806"/>
    </source>
</evidence>
<sequence length="448" mass="48877">MTDQETDAPGHIRTPPSDLDAEQCVLGGMLLSADAIGDVLDLPLAGNDFYKPAHETIFAAILDLHSRSEPADAVTVGALLAKSGDLNHIGGGPYLHTLINSVPTAANAGYYADIVKELAVLRRLGEAGTRIVQMSYVTDRSDAATVVDLAAAEIQAVTGDTRTDGVTTVADEAETFLEGLLDNTKPRNYLPTPYRDFRDAVPIEGGDMVVVAGDTGMGKSVVMVDFVRHAAIECRKRTLLVSIEMNADQLMQRMFAAEAKVPLHHLRGDVNIDDFEQKRLGKAAGRILDAPIDMIVDGTVTLGRIRSTLRRMQARHMLPELVVIDYLQILTPERETGNRTIDVGALSRGIKRIAMDFRIPVIVGAQLNRQLNGRTDKRPVLSDLRESGSIGQDANIVVLLYREDYYERESPRAGELELIVAKNRQGPLCNITIGFQGHYSRALDMAQT</sequence>
<dbReference type="GO" id="GO:1990077">
    <property type="term" value="C:primosome complex"/>
    <property type="evidence" value="ECO:0007669"/>
    <property type="project" value="UniProtKB-KW"/>
</dbReference>
<evidence type="ECO:0000256" key="2">
    <source>
        <dbReference type="ARBA" id="ARBA00022515"/>
    </source>
</evidence>
<dbReference type="RefSeq" id="WP_012787097.1">
    <property type="nucleotide sequence ID" value="NC_013131.1"/>
</dbReference>